<name>A0A0G1Q7V1_9BACT</name>
<evidence type="ECO:0000313" key="2">
    <source>
        <dbReference type="Proteomes" id="UP000034795"/>
    </source>
</evidence>
<proteinExistence type="predicted"/>
<dbReference type="InterPro" id="IPR001270">
    <property type="entry name" value="ClpA/B"/>
</dbReference>
<dbReference type="PANTHER" id="PTHR11669">
    <property type="entry name" value="REPLICATION FACTOR C / DNA POLYMERASE III GAMMA-TAU SUBUNIT"/>
    <property type="match status" value="1"/>
</dbReference>
<dbReference type="GO" id="GO:0006261">
    <property type="term" value="P:DNA-templated DNA replication"/>
    <property type="evidence" value="ECO:0007669"/>
    <property type="project" value="TreeGrafter"/>
</dbReference>
<dbReference type="InterPro" id="IPR050238">
    <property type="entry name" value="DNA_Rep/Repair_Clamp_Loader"/>
</dbReference>
<gene>
    <name evidence="1" type="ORF">UX57_C0006G0011</name>
</gene>
<dbReference type="SUPFAM" id="SSF52540">
    <property type="entry name" value="P-loop containing nucleoside triphosphate hydrolases"/>
    <property type="match status" value="1"/>
</dbReference>
<evidence type="ECO:0000313" key="1">
    <source>
        <dbReference type="EMBL" id="KKU41101.1"/>
    </source>
</evidence>
<dbReference type="InterPro" id="IPR027417">
    <property type="entry name" value="P-loop_NTPase"/>
</dbReference>
<reference evidence="1 2" key="1">
    <citation type="journal article" date="2015" name="Nature">
        <title>rRNA introns, odd ribosomes, and small enigmatic genomes across a large radiation of phyla.</title>
        <authorList>
            <person name="Brown C.T."/>
            <person name="Hug L.A."/>
            <person name="Thomas B.C."/>
            <person name="Sharon I."/>
            <person name="Castelle C.J."/>
            <person name="Singh A."/>
            <person name="Wilkins M.J."/>
            <person name="Williams K.H."/>
            <person name="Banfield J.F."/>
        </authorList>
    </citation>
    <scope>NUCLEOTIDE SEQUENCE [LARGE SCALE GENOMIC DNA]</scope>
</reference>
<dbReference type="PRINTS" id="PR00300">
    <property type="entry name" value="CLPPROTEASEA"/>
</dbReference>
<dbReference type="Pfam" id="PF13177">
    <property type="entry name" value="DNA_pol3_delta2"/>
    <property type="match status" value="1"/>
</dbReference>
<sequence>MKENDRLSHAFLFVGPDHVGKTTIARTLLSSFFEKGTGTHGTHPDMIEIVREQDVKTGKYKTVISVEQIRDLREQLSMTALCGGWKTILIEEAHLLHAGAANALLKTLEEPSGKTLFILCASTIASVPATIASRCQILRFHSVPKEEIIAALRKRGLDLEEAQQLAILSGGAPGRAIRLVEDSAFRAQIETAFASTMRLFDADLSDRLRLVQELLPKDELKRQDMLDHLLHTWETVLRDMLLVQLGCSPRMEGTKNSAFKKDRGYWQRVLEAIVEMRQQTLSSLNPLLALEHILLIE</sequence>
<dbReference type="AlphaFoldDB" id="A0A0G1Q7V1"/>
<dbReference type="GO" id="GO:0005524">
    <property type="term" value="F:ATP binding"/>
    <property type="evidence" value="ECO:0007669"/>
    <property type="project" value="InterPro"/>
</dbReference>
<dbReference type="Proteomes" id="UP000034795">
    <property type="component" value="Unassembled WGS sequence"/>
</dbReference>
<comment type="caution">
    <text evidence="1">The sequence shown here is derived from an EMBL/GenBank/DDBJ whole genome shotgun (WGS) entry which is preliminary data.</text>
</comment>
<organism evidence="1 2">
    <name type="scientific">Candidatus Uhrbacteria bacterium GW2011_GWE2_46_68</name>
    <dbReference type="NCBI Taxonomy" id="1618994"/>
    <lineage>
        <taxon>Bacteria</taxon>
        <taxon>Candidatus Uhriibacteriota</taxon>
    </lineage>
</organism>
<protein>
    <submittedName>
        <fullName evidence="1">Polymerase III, delta prime subunit protein</fullName>
    </submittedName>
</protein>
<dbReference type="PATRIC" id="fig|1618994.3.peg.449"/>
<dbReference type="EMBL" id="LCMS01000006">
    <property type="protein sequence ID" value="KKU41101.1"/>
    <property type="molecule type" value="Genomic_DNA"/>
</dbReference>
<accession>A0A0G1Q7V1</accession>
<dbReference type="STRING" id="1618994.UX57_C0006G0011"/>
<dbReference type="Gene3D" id="3.40.50.300">
    <property type="entry name" value="P-loop containing nucleotide triphosphate hydrolases"/>
    <property type="match status" value="1"/>
</dbReference>
<dbReference type="PANTHER" id="PTHR11669:SF8">
    <property type="entry name" value="DNA POLYMERASE III SUBUNIT DELTA"/>
    <property type="match status" value="1"/>
</dbReference>